<dbReference type="InterPro" id="IPR009057">
    <property type="entry name" value="Homeodomain-like_sf"/>
</dbReference>
<evidence type="ECO:0000313" key="5">
    <source>
        <dbReference type="EMBL" id="PZG24390.1"/>
    </source>
</evidence>
<dbReference type="GO" id="GO:0043565">
    <property type="term" value="F:sequence-specific DNA binding"/>
    <property type="evidence" value="ECO:0007669"/>
    <property type="project" value="InterPro"/>
</dbReference>
<dbReference type="SUPFAM" id="SSF46689">
    <property type="entry name" value="Homeodomain-like"/>
    <property type="match status" value="1"/>
</dbReference>
<dbReference type="InterPro" id="IPR035418">
    <property type="entry name" value="AraC-bd_2"/>
</dbReference>
<evidence type="ECO:0000256" key="3">
    <source>
        <dbReference type="ARBA" id="ARBA00023163"/>
    </source>
</evidence>
<dbReference type="PROSITE" id="PS01124">
    <property type="entry name" value="HTH_ARAC_FAMILY_2"/>
    <property type="match status" value="1"/>
</dbReference>
<keyword evidence="2" id="KW-0238">DNA-binding</keyword>
<keyword evidence="1" id="KW-0805">Transcription regulation</keyword>
<dbReference type="Proteomes" id="UP000248924">
    <property type="component" value="Unassembled WGS sequence"/>
</dbReference>
<dbReference type="PANTHER" id="PTHR43280">
    <property type="entry name" value="ARAC-FAMILY TRANSCRIPTIONAL REGULATOR"/>
    <property type="match status" value="1"/>
</dbReference>
<dbReference type="InterPro" id="IPR018060">
    <property type="entry name" value="HTH_AraC"/>
</dbReference>
<proteinExistence type="predicted"/>
<sequence>MVELGVSRLISFRYPAIEMARTERMIRQDDPQMYELALPLTGDSALIQERRQCVVKTTEFTFLSTSRPYECRHFPRQEAPTTAASAAAQPPTSKTIAVLVPQSAIPLPQSKVKQLLARPLPTEGMASLLAQFLLQITTHPERFRATDAGRLDGMALDLISATLAQHLDLESALPVEVQQQALRARIDAFIEQHLGDVDLSARTIAAAHHISVRTLYRLWEGEDTTVTDLIRRRRLDRCRRDLQNPLLASQSIYAIAARWGLTEKSTFARLFKATYGTSPQSYRQQQPAPGPQR</sequence>
<dbReference type="EMBL" id="POTY01000001">
    <property type="protein sequence ID" value="PZG24390.1"/>
    <property type="molecule type" value="Genomic_DNA"/>
</dbReference>
<protein>
    <submittedName>
        <fullName evidence="5">AraC family transcriptional regulator</fullName>
    </submittedName>
</protein>
<feature type="domain" description="HTH araC/xylS-type" evidence="4">
    <location>
        <begin position="184"/>
        <end position="285"/>
    </location>
</feature>
<evidence type="ECO:0000256" key="2">
    <source>
        <dbReference type="ARBA" id="ARBA00023125"/>
    </source>
</evidence>
<dbReference type="PANTHER" id="PTHR43280:SF31">
    <property type="entry name" value="TRANSCRIPTIONAL REGULATORY PROTEIN"/>
    <property type="match status" value="1"/>
</dbReference>
<keyword evidence="3" id="KW-0804">Transcription</keyword>
<reference evidence="5 6" key="1">
    <citation type="submission" date="2018-01" db="EMBL/GenBank/DDBJ databases">
        <title>Draft genome sequence of Jishengella sp. NA12.</title>
        <authorList>
            <person name="Sahin N."/>
            <person name="Ay H."/>
            <person name="Saygin H."/>
        </authorList>
    </citation>
    <scope>NUCLEOTIDE SEQUENCE [LARGE SCALE GENOMIC DNA]</scope>
    <source>
        <strain evidence="5 6">NA12</strain>
    </source>
</reference>
<evidence type="ECO:0000256" key="1">
    <source>
        <dbReference type="ARBA" id="ARBA00023015"/>
    </source>
</evidence>
<keyword evidence="6" id="KW-1185">Reference proteome</keyword>
<organism evidence="5 6">
    <name type="scientific">Micromonospora craterilacus</name>
    <dbReference type="NCBI Taxonomy" id="1655439"/>
    <lineage>
        <taxon>Bacteria</taxon>
        <taxon>Bacillati</taxon>
        <taxon>Actinomycetota</taxon>
        <taxon>Actinomycetes</taxon>
        <taxon>Micromonosporales</taxon>
        <taxon>Micromonosporaceae</taxon>
        <taxon>Micromonospora</taxon>
    </lineage>
</organism>
<dbReference type="SMART" id="SM00342">
    <property type="entry name" value="HTH_ARAC"/>
    <property type="match status" value="1"/>
</dbReference>
<dbReference type="Pfam" id="PF12833">
    <property type="entry name" value="HTH_18"/>
    <property type="match status" value="1"/>
</dbReference>
<dbReference type="AlphaFoldDB" id="A0A2W2FG22"/>
<dbReference type="Gene3D" id="1.10.10.60">
    <property type="entry name" value="Homeodomain-like"/>
    <property type="match status" value="1"/>
</dbReference>
<gene>
    <name evidence="5" type="ORF">C1I95_00255</name>
</gene>
<evidence type="ECO:0000259" key="4">
    <source>
        <dbReference type="PROSITE" id="PS01124"/>
    </source>
</evidence>
<dbReference type="Pfam" id="PF14525">
    <property type="entry name" value="AraC_binding_2"/>
    <property type="match status" value="1"/>
</dbReference>
<accession>A0A2W2FG22</accession>
<name>A0A2W2FG22_9ACTN</name>
<dbReference type="GO" id="GO:0003700">
    <property type="term" value="F:DNA-binding transcription factor activity"/>
    <property type="evidence" value="ECO:0007669"/>
    <property type="project" value="InterPro"/>
</dbReference>
<comment type="caution">
    <text evidence="5">The sequence shown here is derived from an EMBL/GenBank/DDBJ whole genome shotgun (WGS) entry which is preliminary data.</text>
</comment>
<evidence type="ECO:0000313" key="6">
    <source>
        <dbReference type="Proteomes" id="UP000248924"/>
    </source>
</evidence>